<organism evidence="3 4">
    <name type="scientific">Pseudomonas syringae pv. cilantro</name>
    <dbReference type="NCBI Taxonomy" id="81035"/>
    <lineage>
        <taxon>Bacteria</taxon>
        <taxon>Pseudomonadati</taxon>
        <taxon>Pseudomonadota</taxon>
        <taxon>Gammaproteobacteria</taxon>
        <taxon>Pseudomonadales</taxon>
        <taxon>Pseudomonadaceae</taxon>
        <taxon>Pseudomonas</taxon>
        <taxon>Pseudomonas syringae</taxon>
    </lineage>
</organism>
<gene>
    <name evidence="3" type="ORF">ABJ99_1657</name>
</gene>
<evidence type="ECO:0000313" key="4">
    <source>
        <dbReference type="Proteomes" id="UP000037891"/>
    </source>
</evidence>
<reference evidence="3 4" key="1">
    <citation type="submission" date="2015-07" db="EMBL/GenBank/DDBJ databases">
        <authorList>
            <person name="Noorani M."/>
        </authorList>
    </citation>
    <scope>NUCLEOTIDE SEQUENCE [LARGE SCALE GENOMIC DNA]</scope>
    <source>
        <strain evidence="3 4">0788_9</strain>
    </source>
</reference>
<feature type="signal peptide" evidence="2">
    <location>
        <begin position="1"/>
        <end position="26"/>
    </location>
</feature>
<accession>A0A0N1JP90</accession>
<evidence type="ECO:0000313" key="3">
    <source>
        <dbReference type="EMBL" id="KPC32804.1"/>
    </source>
</evidence>
<feature type="region of interest" description="Disordered" evidence="1">
    <location>
        <begin position="29"/>
        <end position="51"/>
    </location>
</feature>
<reference evidence="3 4" key="2">
    <citation type="submission" date="2015-10" db="EMBL/GenBank/DDBJ databases">
        <title>Comparative genomics and high-throughput reverse genetic screens identify a new phytobacterial MAMP and an Arabidopsis receptor required for immune elicitation.</title>
        <authorList>
            <person name="Mott G.A."/>
            <person name="Thakur S."/>
            <person name="Wang P.W."/>
            <person name="Desveaux D."/>
            <person name="Guttman D.S."/>
        </authorList>
    </citation>
    <scope>NUCLEOTIDE SEQUENCE [LARGE SCALE GENOMIC DNA]</scope>
    <source>
        <strain evidence="3 4">0788_9</strain>
    </source>
</reference>
<dbReference type="PROSITE" id="PS51257">
    <property type="entry name" value="PROKAR_LIPOPROTEIN"/>
    <property type="match status" value="1"/>
</dbReference>
<name>A0A0N1JP90_PSESX</name>
<evidence type="ECO:0000256" key="2">
    <source>
        <dbReference type="SAM" id="SignalP"/>
    </source>
</evidence>
<sequence>MKNKKNKAGRAFVSGLLLAMSCHATAQVEGAPTASEQPIPQEQTAPDKGNSVPIVLTDKIHQINKILESTTAVHQYEFTAVRGQNVLIATPDHRYNQTWRLEYQVDGGEWQAKRHNGAEKISGLNAGSQVNIRILATEGARFDRVDYSVVFGSYPHMRYDLHNEEGFLPIPHGRTTPAFLGTQAFTKAMLEATFTDSKGIALEGGVLDFTLEFPVKEDKIEKRQISDSAGKVMHLIEFKGCEGGNYADDFVHYSNGRNTWSTRYEVGKYWAENVLLKDLADKPYKYWFGHICKRWLSNWSRD</sequence>
<proteinExistence type="predicted"/>
<dbReference type="Proteomes" id="UP000037891">
    <property type="component" value="Unassembled WGS sequence"/>
</dbReference>
<dbReference type="AlphaFoldDB" id="A0A0N1JP90"/>
<feature type="chain" id="PRO_5005875005" description="Lipoprotein" evidence="2">
    <location>
        <begin position="27"/>
        <end position="302"/>
    </location>
</feature>
<dbReference type="EMBL" id="LGLN01000033">
    <property type="protein sequence ID" value="KPC32804.1"/>
    <property type="molecule type" value="Genomic_DNA"/>
</dbReference>
<dbReference type="RefSeq" id="WP_054085278.1">
    <property type="nucleotide sequence ID" value="NZ_LGLN01000033.1"/>
</dbReference>
<dbReference type="PATRIC" id="fig|81035.3.peg.1796"/>
<comment type="caution">
    <text evidence="3">The sequence shown here is derived from an EMBL/GenBank/DDBJ whole genome shotgun (WGS) entry which is preliminary data.</text>
</comment>
<feature type="compositionally biased region" description="Polar residues" evidence="1">
    <location>
        <begin position="34"/>
        <end position="44"/>
    </location>
</feature>
<evidence type="ECO:0000256" key="1">
    <source>
        <dbReference type="SAM" id="MobiDB-lite"/>
    </source>
</evidence>
<protein>
    <recommendedName>
        <fullName evidence="5">Lipoprotein</fullName>
    </recommendedName>
</protein>
<keyword evidence="2" id="KW-0732">Signal</keyword>
<evidence type="ECO:0008006" key="5">
    <source>
        <dbReference type="Google" id="ProtNLM"/>
    </source>
</evidence>